<dbReference type="InterPro" id="IPR002347">
    <property type="entry name" value="SDR_fam"/>
</dbReference>
<sequence>MDTEHDHTHPSPRPLVLVTGANRGLGRAVATALAQRGYGVLVAARRSRDAEDACRDLRAARHWADPVVLDVTSQDSVTEAAEEVRRSHGRLDVLVNNAGILPEATAPDAAQPMDADLFRHTFDVNLFGAVRTTQAFLPLLRVSADARIVNVSSRMGSLTDQGDPRSPYHSMVLPAYQTSKAALNGVTVAMAKALRGDGIRVSSVCPGWVRTDLGGAANRAAAPTSAAEAAEVVADVVTGDLETGGFHDASGTIAW</sequence>
<evidence type="ECO:0000256" key="1">
    <source>
        <dbReference type="RuleBase" id="RU000363"/>
    </source>
</evidence>
<evidence type="ECO:0000313" key="2">
    <source>
        <dbReference type="EMBL" id="MDZ5661449.1"/>
    </source>
</evidence>
<dbReference type="PANTHER" id="PTHR43544">
    <property type="entry name" value="SHORT-CHAIN DEHYDROGENASE/REDUCTASE"/>
    <property type="match status" value="1"/>
</dbReference>
<dbReference type="EMBL" id="JAXQPW010000001">
    <property type="protein sequence ID" value="MDZ5661449.1"/>
    <property type="molecule type" value="Genomic_DNA"/>
</dbReference>
<name>A0ABU5KAJ6_9ACTN</name>
<dbReference type="PRINTS" id="PR00080">
    <property type="entry name" value="SDRFAMILY"/>
</dbReference>
<dbReference type="InterPro" id="IPR036291">
    <property type="entry name" value="NAD(P)-bd_dom_sf"/>
</dbReference>
<dbReference type="InterPro" id="IPR051468">
    <property type="entry name" value="Fungal_SecMetab_SDRs"/>
</dbReference>
<keyword evidence="3" id="KW-1185">Reference proteome</keyword>
<reference evidence="2 3" key="1">
    <citation type="submission" date="2023-11" db="EMBL/GenBank/DDBJ databases">
        <title>Novel species in genus Nocardioides.</title>
        <authorList>
            <person name="Zhou H."/>
        </authorList>
    </citation>
    <scope>NUCLEOTIDE SEQUENCE [LARGE SCALE GENOMIC DNA]</scope>
    <source>
        <strain evidence="2 3">S-58</strain>
    </source>
</reference>
<dbReference type="Pfam" id="PF00106">
    <property type="entry name" value="adh_short"/>
    <property type="match status" value="1"/>
</dbReference>
<proteinExistence type="inferred from homology"/>
<protein>
    <submittedName>
        <fullName evidence="2">SDR family NAD(P)-dependent oxidoreductase</fullName>
    </submittedName>
</protein>
<dbReference type="RefSeq" id="WP_322423725.1">
    <property type="nucleotide sequence ID" value="NZ_JAXQPW010000001.1"/>
</dbReference>
<gene>
    <name evidence="2" type="ORF">SFC79_06700</name>
</gene>
<comment type="caution">
    <text evidence="2">The sequence shown here is derived from an EMBL/GenBank/DDBJ whole genome shotgun (WGS) entry which is preliminary data.</text>
</comment>
<dbReference type="SUPFAM" id="SSF51735">
    <property type="entry name" value="NAD(P)-binding Rossmann-fold domains"/>
    <property type="match status" value="1"/>
</dbReference>
<accession>A0ABU5KAJ6</accession>
<evidence type="ECO:0000313" key="3">
    <source>
        <dbReference type="Proteomes" id="UP001291999"/>
    </source>
</evidence>
<comment type="similarity">
    <text evidence="1">Belongs to the short-chain dehydrogenases/reductases (SDR) family.</text>
</comment>
<dbReference type="Proteomes" id="UP001291999">
    <property type="component" value="Unassembled WGS sequence"/>
</dbReference>
<dbReference type="Gene3D" id="3.40.50.720">
    <property type="entry name" value="NAD(P)-binding Rossmann-like Domain"/>
    <property type="match status" value="1"/>
</dbReference>
<dbReference type="PRINTS" id="PR00081">
    <property type="entry name" value="GDHRDH"/>
</dbReference>
<dbReference type="PANTHER" id="PTHR43544:SF32">
    <property type="entry name" value="CHAIN DEHYDROGENASE, PUTATIVE (AFU_ORTHOLOGUE AFUA_5G01530)-RELATED"/>
    <property type="match status" value="1"/>
</dbReference>
<organism evidence="2 3">
    <name type="scientific">Nocardioides renjunii</name>
    <dbReference type="NCBI Taxonomy" id="3095075"/>
    <lineage>
        <taxon>Bacteria</taxon>
        <taxon>Bacillati</taxon>
        <taxon>Actinomycetota</taxon>
        <taxon>Actinomycetes</taxon>
        <taxon>Propionibacteriales</taxon>
        <taxon>Nocardioidaceae</taxon>
        <taxon>Nocardioides</taxon>
    </lineage>
</organism>